<comment type="subcellular location">
    <subcellularLocation>
        <location evidence="1">Nucleus</location>
    </subcellularLocation>
</comment>
<dbReference type="GO" id="GO:0048315">
    <property type="term" value="P:conidium formation"/>
    <property type="evidence" value="ECO:0007669"/>
    <property type="project" value="UniProtKB-KW"/>
</dbReference>
<dbReference type="InterPro" id="IPR036887">
    <property type="entry name" value="HTH_APSES_sf"/>
</dbReference>
<dbReference type="GO" id="GO:0030435">
    <property type="term" value="P:sporulation resulting in formation of a cellular spore"/>
    <property type="evidence" value="ECO:0007669"/>
    <property type="project" value="UniProtKB-KW"/>
</dbReference>
<dbReference type="GO" id="GO:0003677">
    <property type="term" value="F:DNA binding"/>
    <property type="evidence" value="ECO:0007669"/>
    <property type="project" value="InterPro"/>
</dbReference>
<dbReference type="GO" id="GO:0001228">
    <property type="term" value="F:DNA-binding transcription activator activity, RNA polymerase II-specific"/>
    <property type="evidence" value="ECO:0007669"/>
    <property type="project" value="UniProtKB-ARBA"/>
</dbReference>
<dbReference type="Proteomes" id="UP001174936">
    <property type="component" value="Unassembled WGS sequence"/>
</dbReference>
<evidence type="ECO:0000256" key="6">
    <source>
        <dbReference type="ARBA" id="ARBA00023321"/>
    </source>
</evidence>
<dbReference type="AlphaFoldDB" id="A0AA39XXK6"/>
<dbReference type="InterPro" id="IPR002110">
    <property type="entry name" value="Ankyrin_rpt"/>
</dbReference>
<dbReference type="GO" id="GO:0030907">
    <property type="term" value="C:MBF transcription complex"/>
    <property type="evidence" value="ECO:0007669"/>
    <property type="project" value="TreeGrafter"/>
</dbReference>
<feature type="compositionally biased region" description="Polar residues" evidence="11">
    <location>
        <begin position="1"/>
        <end position="11"/>
    </location>
</feature>
<evidence type="ECO:0000313" key="13">
    <source>
        <dbReference type="EMBL" id="KAK0642152.1"/>
    </source>
</evidence>
<evidence type="ECO:0000256" key="4">
    <source>
        <dbReference type="ARBA" id="ARBA00023043"/>
    </source>
</evidence>
<keyword evidence="14" id="KW-1185">Reference proteome</keyword>
<dbReference type="GO" id="GO:0033309">
    <property type="term" value="C:SBF transcription complex"/>
    <property type="evidence" value="ECO:0007669"/>
    <property type="project" value="TreeGrafter"/>
</dbReference>
<dbReference type="SUPFAM" id="SSF48403">
    <property type="entry name" value="Ankyrin repeat"/>
    <property type="match status" value="1"/>
</dbReference>
<gene>
    <name evidence="13" type="ORF">B0T16DRAFT_336576</name>
</gene>
<keyword evidence="5" id="KW-0539">Nucleus</keyword>
<dbReference type="GO" id="GO:0003713">
    <property type="term" value="F:transcription coactivator activity"/>
    <property type="evidence" value="ECO:0007669"/>
    <property type="project" value="TreeGrafter"/>
</dbReference>
<name>A0AA39XXK6_9PEZI</name>
<dbReference type="Gene3D" id="3.10.260.10">
    <property type="entry name" value="Transcription regulator HTH, APSES-type DNA-binding domain"/>
    <property type="match status" value="1"/>
</dbReference>
<keyword evidence="10" id="KW-0175">Coiled coil</keyword>
<comment type="caution">
    <text evidence="13">The sequence shown here is derived from an EMBL/GenBank/DDBJ whole genome shotgun (WGS) entry which is preliminary data.</text>
</comment>
<evidence type="ECO:0000256" key="3">
    <source>
        <dbReference type="ARBA" id="ARBA00022969"/>
    </source>
</evidence>
<dbReference type="PROSITE" id="PS51299">
    <property type="entry name" value="HTH_APSES"/>
    <property type="match status" value="1"/>
</dbReference>
<evidence type="ECO:0000256" key="10">
    <source>
        <dbReference type="SAM" id="Coils"/>
    </source>
</evidence>
<comment type="function">
    <text evidence="7">Transcription factor that plays a role downstream of the MCK1-MKK2-MPS1 cascade. Required for hyphal morphogenesis and pathogenicity. Is an important oxidative stress response regulator and plays a positive role in the regulation of extracellular peroxidases.</text>
</comment>
<reference evidence="13" key="1">
    <citation type="submission" date="2023-06" db="EMBL/GenBank/DDBJ databases">
        <title>Genome-scale phylogeny and comparative genomics of the fungal order Sordariales.</title>
        <authorList>
            <consortium name="Lawrence Berkeley National Laboratory"/>
            <person name="Hensen N."/>
            <person name="Bonometti L."/>
            <person name="Westerberg I."/>
            <person name="Brannstrom I.O."/>
            <person name="Guillou S."/>
            <person name="Cros-Aarteil S."/>
            <person name="Calhoun S."/>
            <person name="Haridas S."/>
            <person name="Kuo A."/>
            <person name="Mondo S."/>
            <person name="Pangilinan J."/>
            <person name="Riley R."/>
            <person name="Labutti K."/>
            <person name="Andreopoulos B."/>
            <person name="Lipzen A."/>
            <person name="Chen C."/>
            <person name="Yanf M."/>
            <person name="Daum C."/>
            <person name="Ng V."/>
            <person name="Clum A."/>
            <person name="Steindorff A."/>
            <person name="Ohm R."/>
            <person name="Martin F."/>
            <person name="Silar P."/>
            <person name="Natvig D."/>
            <person name="Lalanne C."/>
            <person name="Gautier V."/>
            <person name="Ament-Velasquez S.L."/>
            <person name="Kruys A."/>
            <person name="Hutchinson M.I."/>
            <person name="Powell A.J."/>
            <person name="Barry K."/>
            <person name="Miller A.N."/>
            <person name="Grigoriev I.V."/>
            <person name="Debuchy R."/>
            <person name="Gladieux P."/>
            <person name="Thoren M.H."/>
            <person name="Johannesson H."/>
        </authorList>
    </citation>
    <scope>NUCLEOTIDE SEQUENCE</scope>
    <source>
        <strain evidence="13">SMH2532-1</strain>
    </source>
</reference>
<evidence type="ECO:0000256" key="1">
    <source>
        <dbReference type="ARBA" id="ARBA00004123"/>
    </source>
</evidence>
<dbReference type="SUPFAM" id="SSF54616">
    <property type="entry name" value="DNA-binding domain of Mlu1-box binding protein MBP1"/>
    <property type="match status" value="1"/>
</dbReference>
<protein>
    <recommendedName>
        <fullName evidence="8">Transcription factor SWI6</fullName>
    </recommendedName>
</protein>
<dbReference type="PANTHER" id="PTHR43828">
    <property type="entry name" value="ASPARAGINASE"/>
    <property type="match status" value="1"/>
</dbReference>
<evidence type="ECO:0000256" key="9">
    <source>
        <dbReference type="PROSITE-ProRule" id="PRU00023"/>
    </source>
</evidence>
<accession>A0AA39XXK6</accession>
<dbReference type="InterPro" id="IPR018004">
    <property type="entry name" value="KilA/APSES_HTH"/>
</dbReference>
<feature type="region of interest" description="Disordered" evidence="11">
    <location>
        <begin position="187"/>
        <end position="212"/>
    </location>
</feature>
<keyword evidence="2" id="KW-0677">Repeat</keyword>
<proteinExistence type="predicted"/>
<sequence length="794" mass="87055">MSQPTSQSVYRQYTDPPPRPSSDTQMPIYSATYSGVNVYEMDVGGVAVMRRQKDSWLNATQILKVAGVEKGRRTKILEKEIQTGEHEKVQGGYGKYQGTWIPFERGLQVCEQYGVKDTLQKLLTHNRLADGGVGDVDTPTKEQAMAAQRKRMYSASSQENRNTGLSGTFFKNISATASHAVAAISKARFDSPAPRNRSGPTRAPSFNRQSSMQQEINDFPSNSQQSFVSDYGQNAESAFGSQTTQPLNGDMDQPPRKRQRVLTPANSFGGLTPTYPPMDTYNGAFPGSPTEPNESFIYSQAGLNPDPDRPYGPIPLRPLPHEVSPEADAKRSMLMNLFLNPSGPTEEQCRPLRDMIPQEIDVPLDTHSNNALHWAATLARMPLLNVLIRAGSSPFRVNATGETALMKVVTVTNSMEQNCFPEILDLLGGTVDVVDDKGRTVLHHIALTSAIKGRSVASRYYLECLLAWVVRQGSAPNSQALPNGNNGAARMGIGRFMSEIVNAQDNVGDTALNVAARVGMRSIISQLIEVGADPQIPNHAGLRPLDFGIGAEALATSTEGDCVNGNNTSQQQMQKSRQNSDEVLNSITHLIGETTTVFQNEAKRKQELIDTLHSSLRATSQQLVEARRTLEATQVKVKDQTLTRSRVQNLSAACQEEEFHLRELESRHGGLNVVDTNTFEIELHSVLNAMANGMKEKDGAPLGATLPTSAVLRARMNALRDRTVETRQAVASLQARSKERELQYRRLVSLCTKCADSEVEGLLDNLARAVESERGELEIGRVRRFLGGVEAVSH</sequence>
<dbReference type="PROSITE" id="PS50088">
    <property type="entry name" value="ANK_REPEAT"/>
    <property type="match status" value="1"/>
</dbReference>
<dbReference type="PROSITE" id="PS50297">
    <property type="entry name" value="ANK_REP_REGION"/>
    <property type="match status" value="1"/>
</dbReference>
<dbReference type="SMART" id="SM00248">
    <property type="entry name" value="ANK"/>
    <property type="match status" value="2"/>
</dbReference>
<dbReference type="Gene3D" id="1.25.40.20">
    <property type="entry name" value="Ankyrin repeat-containing domain"/>
    <property type="match status" value="1"/>
</dbReference>
<dbReference type="FunFam" id="3.10.260.10:FF:000001">
    <property type="entry name" value="APSES transcription factor (MbpA)"/>
    <property type="match status" value="1"/>
</dbReference>
<feature type="repeat" description="ANK" evidence="9">
    <location>
        <begin position="507"/>
        <end position="539"/>
    </location>
</feature>
<dbReference type="Pfam" id="PF04383">
    <property type="entry name" value="KilA-N"/>
    <property type="match status" value="1"/>
</dbReference>
<evidence type="ECO:0000256" key="11">
    <source>
        <dbReference type="SAM" id="MobiDB-lite"/>
    </source>
</evidence>
<dbReference type="FunFam" id="1.25.40.20:FF:000365">
    <property type="entry name" value="Start control protein cdc10"/>
    <property type="match status" value="1"/>
</dbReference>
<feature type="coiled-coil region" evidence="10">
    <location>
        <begin position="616"/>
        <end position="667"/>
    </location>
</feature>
<keyword evidence="3" id="KW-0749">Sporulation</keyword>
<feature type="domain" description="HTH APSES-type" evidence="12">
    <location>
        <begin position="28"/>
        <end position="135"/>
    </location>
</feature>
<evidence type="ECO:0000256" key="2">
    <source>
        <dbReference type="ARBA" id="ARBA00022737"/>
    </source>
</evidence>
<dbReference type="InterPro" id="IPR036770">
    <property type="entry name" value="Ankyrin_rpt-contain_sf"/>
</dbReference>
<evidence type="ECO:0000256" key="7">
    <source>
        <dbReference type="ARBA" id="ARBA00059984"/>
    </source>
</evidence>
<feature type="region of interest" description="Disordered" evidence="11">
    <location>
        <begin position="1"/>
        <end position="26"/>
    </location>
</feature>
<dbReference type="InterPro" id="IPR051642">
    <property type="entry name" value="SWI6-like"/>
</dbReference>
<feature type="region of interest" description="Disordered" evidence="11">
    <location>
        <begin position="234"/>
        <end position="257"/>
    </location>
</feature>
<dbReference type="SMART" id="SM01252">
    <property type="entry name" value="KilA-N"/>
    <property type="match status" value="1"/>
</dbReference>
<dbReference type="EMBL" id="JAULSV010000006">
    <property type="protein sequence ID" value="KAK0642152.1"/>
    <property type="molecule type" value="Genomic_DNA"/>
</dbReference>
<organism evidence="13 14">
    <name type="scientific">Cercophora newfieldiana</name>
    <dbReference type="NCBI Taxonomy" id="92897"/>
    <lineage>
        <taxon>Eukaryota</taxon>
        <taxon>Fungi</taxon>
        <taxon>Dikarya</taxon>
        <taxon>Ascomycota</taxon>
        <taxon>Pezizomycotina</taxon>
        <taxon>Sordariomycetes</taxon>
        <taxon>Sordariomycetidae</taxon>
        <taxon>Sordariales</taxon>
        <taxon>Lasiosphaeriaceae</taxon>
        <taxon>Cercophora</taxon>
    </lineage>
</organism>
<dbReference type="InterPro" id="IPR003163">
    <property type="entry name" value="Tscrpt_reg_HTH_APSES-type"/>
</dbReference>
<evidence type="ECO:0000313" key="14">
    <source>
        <dbReference type="Proteomes" id="UP001174936"/>
    </source>
</evidence>
<feature type="compositionally biased region" description="Polar residues" evidence="11">
    <location>
        <begin position="234"/>
        <end position="247"/>
    </location>
</feature>
<evidence type="ECO:0000256" key="8">
    <source>
        <dbReference type="ARBA" id="ARBA00073460"/>
    </source>
</evidence>
<keyword evidence="6" id="KW-0183">Conidiation</keyword>
<dbReference type="PANTHER" id="PTHR43828:SF3">
    <property type="entry name" value="CHROMO DOMAIN-CONTAINING PROTEIN"/>
    <property type="match status" value="1"/>
</dbReference>
<evidence type="ECO:0000256" key="5">
    <source>
        <dbReference type="ARBA" id="ARBA00023242"/>
    </source>
</evidence>
<evidence type="ECO:0000259" key="12">
    <source>
        <dbReference type="PROSITE" id="PS51299"/>
    </source>
</evidence>
<keyword evidence="4 9" id="KW-0040">ANK repeat</keyword>